<accession>A0A4R6YLX2</accession>
<dbReference type="RefSeq" id="WP_166654333.1">
    <property type="nucleotide sequence ID" value="NZ_SNZH01000021.1"/>
</dbReference>
<dbReference type="Gene3D" id="1.20.1600.10">
    <property type="entry name" value="Outer membrane efflux proteins (OEP)"/>
    <property type="match status" value="1"/>
</dbReference>
<gene>
    <name evidence="3" type="ORF">DFR29_12114</name>
</gene>
<dbReference type="EMBL" id="SNZH01000021">
    <property type="protein sequence ID" value="TDR38342.1"/>
    <property type="molecule type" value="Genomic_DNA"/>
</dbReference>
<dbReference type="SUPFAM" id="SSF56954">
    <property type="entry name" value="Outer membrane efflux proteins (OEP)"/>
    <property type="match status" value="1"/>
</dbReference>
<proteinExistence type="inferred from homology"/>
<dbReference type="GO" id="GO:0015562">
    <property type="term" value="F:efflux transmembrane transporter activity"/>
    <property type="evidence" value="ECO:0007669"/>
    <property type="project" value="InterPro"/>
</dbReference>
<dbReference type="PROSITE" id="PS51257">
    <property type="entry name" value="PROKAR_LIPOPROTEIN"/>
    <property type="match status" value="1"/>
</dbReference>
<protein>
    <submittedName>
        <fullName evidence="3">Outer membrane protein TolC</fullName>
    </submittedName>
</protein>
<evidence type="ECO:0000256" key="2">
    <source>
        <dbReference type="SAM" id="MobiDB-lite"/>
    </source>
</evidence>
<dbReference type="InterPro" id="IPR010131">
    <property type="entry name" value="MdtP/NodT-like"/>
</dbReference>
<comment type="similarity">
    <text evidence="1">Belongs to the outer membrane factor (OMF) (TC 1.B.17) family.</text>
</comment>
<dbReference type="Pfam" id="PF02321">
    <property type="entry name" value="OEP"/>
    <property type="match status" value="1"/>
</dbReference>
<dbReference type="AlphaFoldDB" id="A0A4R6YLX2"/>
<sequence>MMERMVLRLPLAAALTILAGCVGVSRREGADRVQMLLNERVPAAVQWRVDPEGTVAIDARVAELTAAPITPVTAFQVAQLRHPRMAAQYARLGLAQADVVEASRIGNPTFSGSALKDGGPSKITTGLTAPLADLLLLPARRRLAAGEYERAQQAIAADLVNLASEVEVQWYEAAGAEQVAQMREAVATAAATSAELAQRFFDAGNVSALELKLEQAAASQARIAALSARANATRERLALNTQMGLSGAQAAHWQMDVPLAVPVPAEDGLETLQSLAREQRLDLAAARREVELLGDALGLARRWRLLGSVDVGVEREKETDGSKLTGPTLSLAIPLFNQGQAAIARAQAQWELAKSALAQLELEIDNDVRLGVERVSAQRTIVEQYRSALVPQREAVVVRQVERLNYMLIGAFELLLAKQQEYDAYQGYLEAVRDYWVARVELARAIGTRLPSAASVSERTIGVETILSPPAPAGAGHGGHSGHGAAMPGMNHGGHDMSSMKPGSTPPPESPAHDAGMPGMDHSGHDMSSMKPAAPPAKADKPTKAPRGANDARKKPASPPATGRSTDEDSMPGMDHSKDATPPAPAREDGQRLLSMPSIPARAQSAVPAAPRRALTVSPLVLSFGDHS</sequence>
<dbReference type="PANTHER" id="PTHR30203:SF24">
    <property type="entry name" value="BLR4935 PROTEIN"/>
    <property type="match status" value="1"/>
</dbReference>
<dbReference type="Proteomes" id="UP000295293">
    <property type="component" value="Unassembled WGS sequence"/>
</dbReference>
<evidence type="ECO:0000313" key="3">
    <source>
        <dbReference type="EMBL" id="TDR38342.1"/>
    </source>
</evidence>
<evidence type="ECO:0000313" key="4">
    <source>
        <dbReference type="Proteomes" id="UP000295293"/>
    </source>
</evidence>
<dbReference type="PANTHER" id="PTHR30203">
    <property type="entry name" value="OUTER MEMBRANE CATION EFFLUX PROTEIN"/>
    <property type="match status" value="1"/>
</dbReference>
<comment type="caution">
    <text evidence="3">The sequence shown here is derived from an EMBL/GenBank/DDBJ whole genome shotgun (WGS) entry which is preliminary data.</text>
</comment>
<name>A0A4R6YLX2_9GAMM</name>
<feature type="region of interest" description="Disordered" evidence="2">
    <location>
        <begin position="468"/>
        <end position="613"/>
    </location>
</feature>
<reference evidence="3 4" key="1">
    <citation type="submission" date="2019-03" db="EMBL/GenBank/DDBJ databases">
        <title>Genomic Encyclopedia of Type Strains, Phase IV (KMG-IV): sequencing the most valuable type-strain genomes for metagenomic binning, comparative biology and taxonomic classification.</title>
        <authorList>
            <person name="Goeker M."/>
        </authorList>
    </citation>
    <scope>NUCLEOTIDE SEQUENCE [LARGE SCALE GENOMIC DNA]</scope>
    <source>
        <strain evidence="3 4">DSM 21667</strain>
    </source>
</reference>
<keyword evidence="4" id="KW-1185">Reference proteome</keyword>
<organism evidence="3 4">
    <name type="scientific">Tahibacter aquaticus</name>
    <dbReference type="NCBI Taxonomy" id="520092"/>
    <lineage>
        <taxon>Bacteria</taxon>
        <taxon>Pseudomonadati</taxon>
        <taxon>Pseudomonadota</taxon>
        <taxon>Gammaproteobacteria</taxon>
        <taxon>Lysobacterales</taxon>
        <taxon>Rhodanobacteraceae</taxon>
        <taxon>Tahibacter</taxon>
    </lineage>
</organism>
<evidence type="ECO:0000256" key="1">
    <source>
        <dbReference type="ARBA" id="ARBA00007613"/>
    </source>
</evidence>
<dbReference type="InterPro" id="IPR003423">
    <property type="entry name" value="OMP_efflux"/>
</dbReference>